<organism evidence="2 3">
    <name type="scientific">Penstemon smallii</name>
    <dbReference type="NCBI Taxonomy" id="265156"/>
    <lineage>
        <taxon>Eukaryota</taxon>
        <taxon>Viridiplantae</taxon>
        <taxon>Streptophyta</taxon>
        <taxon>Embryophyta</taxon>
        <taxon>Tracheophyta</taxon>
        <taxon>Spermatophyta</taxon>
        <taxon>Magnoliopsida</taxon>
        <taxon>eudicotyledons</taxon>
        <taxon>Gunneridae</taxon>
        <taxon>Pentapetalae</taxon>
        <taxon>asterids</taxon>
        <taxon>lamiids</taxon>
        <taxon>Lamiales</taxon>
        <taxon>Plantaginaceae</taxon>
        <taxon>Cheloneae</taxon>
        <taxon>Penstemon</taxon>
    </lineage>
</organism>
<feature type="compositionally biased region" description="Low complexity" evidence="1">
    <location>
        <begin position="85"/>
        <end position="102"/>
    </location>
</feature>
<evidence type="ECO:0008006" key="4">
    <source>
        <dbReference type="Google" id="ProtNLM"/>
    </source>
</evidence>
<dbReference type="AlphaFoldDB" id="A0ABD3T1Y2"/>
<protein>
    <recommendedName>
        <fullName evidence="4">50S ribosomal protein 6, chloroplastic</fullName>
    </recommendedName>
</protein>
<dbReference type="Proteomes" id="UP001634393">
    <property type="component" value="Unassembled WGS sequence"/>
</dbReference>
<evidence type="ECO:0000313" key="3">
    <source>
        <dbReference type="Proteomes" id="UP001634393"/>
    </source>
</evidence>
<reference evidence="2 3" key="1">
    <citation type="submission" date="2024-12" db="EMBL/GenBank/DDBJ databases">
        <title>The unique morphological basis and parallel evolutionary history of personate flowers in Penstemon.</title>
        <authorList>
            <person name="Depatie T.H."/>
            <person name="Wessinger C.A."/>
        </authorList>
    </citation>
    <scope>NUCLEOTIDE SEQUENCE [LARGE SCALE GENOMIC DNA]</scope>
    <source>
        <strain evidence="2">WTNN_2</strain>
        <tissue evidence="2">Leaf</tissue>
    </source>
</reference>
<gene>
    <name evidence="2" type="ORF">ACJIZ3_019480</name>
</gene>
<accession>A0ABD3T1Y2</accession>
<name>A0ABD3T1Y2_9LAMI</name>
<evidence type="ECO:0000256" key="1">
    <source>
        <dbReference type="SAM" id="MobiDB-lite"/>
    </source>
</evidence>
<dbReference type="EMBL" id="JBJXBP010000005">
    <property type="protein sequence ID" value="KAL3830678.1"/>
    <property type="molecule type" value="Genomic_DNA"/>
</dbReference>
<comment type="caution">
    <text evidence="2">The sequence shown here is derived from an EMBL/GenBank/DDBJ whole genome shotgun (WGS) entry which is preliminary data.</text>
</comment>
<sequence>MSTVSAIFGARLVVPLPCSAATKATTPPPRLVFGGGNGGLVIECSSRPQKKATKHHMKTRPRKTNPSDRRHGPAVYPPLPPLPPDWTLLSDDTTADTTAASTPQLVESK</sequence>
<keyword evidence="3" id="KW-1185">Reference proteome</keyword>
<dbReference type="Pfam" id="PF17257">
    <property type="entry name" value="DUF5323"/>
    <property type="match status" value="1"/>
</dbReference>
<feature type="compositionally biased region" description="Pro residues" evidence="1">
    <location>
        <begin position="75"/>
        <end position="84"/>
    </location>
</feature>
<dbReference type="PANTHER" id="PTHR36798">
    <property type="entry name" value="50S RIBOSOMAL PROTEIN 6, CHLOROPLASTIC"/>
    <property type="match status" value="1"/>
</dbReference>
<proteinExistence type="predicted"/>
<feature type="region of interest" description="Disordered" evidence="1">
    <location>
        <begin position="45"/>
        <end position="109"/>
    </location>
</feature>
<dbReference type="PANTHER" id="PTHR36798:SF2">
    <property type="entry name" value="LARGE RIBOSOMAL SUBUNIT PROTEIN CL38"/>
    <property type="match status" value="1"/>
</dbReference>
<evidence type="ECO:0000313" key="2">
    <source>
        <dbReference type="EMBL" id="KAL3830678.1"/>
    </source>
</evidence>
<dbReference type="InterPro" id="IPR020526">
    <property type="entry name" value="Ribosomal_cL38"/>
</dbReference>
<feature type="compositionally biased region" description="Basic residues" evidence="1">
    <location>
        <begin position="48"/>
        <end position="63"/>
    </location>
</feature>